<feature type="compositionally biased region" description="Low complexity" evidence="7">
    <location>
        <begin position="109"/>
        <end position="125"/>
    </location>
</feature>
<evidence type="ECO:0000256" key="3">
    <source>
        <dbReference type="ARBA" id="ARBA00033629"/>
    </source>
</evidence>
<comment type="catalytic activity">
    <reaction evidence="3">
        <text>a butanoate ester + H2O = an aliphatic alcohol + butanoate + H(+)</text>
        <dbReference type="Rhea" id="RHEA:47348"/>
        <dbReference type="ChEBI" id="CHEBI:2571"/>
        <dbReference type="ChEBI" id="CHEBI:15377"/>
        <dbReference type="ChEBI" id="CHEBI:15378"/>
        <dbReference type="ChEBI" id="CHEBI:17968"/>
        <dbReference type="ChEBI" id="CHEBI:50477"/>
    </reaction>
    <physiologicalReaction direction="left-to-right" evidence="3">
        <dbReference type="Rhea" id="RHEA:47349"/>
    </physiologicalReaction>
</comment>
<evidence type="ECO:0000256" key="6">
    <source>
        <dbReference type="ARBA" id="ARBA00033780"/>
    </source>
</evidence>
<comment type="catalytic activity">
    <reaction evidence="4">
        <text>(ethylene terephthalate)(n) + H2O = (ethylene terephthalate)(n-1) + 4-[(2-hydroxyethoxy)carbonyl]benzoate + H(+)</text>
        <dbReference type="Rhea" id="RHEA:49528"/>
        <dbReference type="Rhea" id="RHEA-COMP:12420"/>
        <dbReference type="Rhea" id="RHEA-COMP:12421"/>
        <dbReference type="ChEBI" id="CHEBI:15377"/>
        <dbReference type="ChEBI" id="CHEBI:15378"/>
        <dbReference type="ChEBI" id="CHEBI:131701"/>
        <dbReference type="ChEBI" id="CHEBI:131704"/>
        <dbReference type="EC" id="3.1.1.101"/>
    </reaction>
    <physiologicalReaction direction="left-to-right" evidence="4">
        <dbReference type="Rhea" id="RHEA:49529"/>
    </physiologicalReaction>
</comment>
<dbReference type="Gene3D" id="2.60.120.430">
    <property type="entry name" value="Galactose-binding lectin"/>
    <property type="match status" value="1"/>
</dbReference>
<keyword evidence="11" id="KW-1185">Reference proteome</keyword>
<evidence type="ECO:0000313" key="10">
    <source>
        <dbReference type="EMBL" id="GAA2152701.1"/>
    </source>
</evidence>
<comment type="subcellular location">
    <subcellularLocation>
        <location evidence="1">Periplasm</location>
    </subcellularLocation>
</comment>
<evidence type="ECO:0000256" key="8">
    <source>
        <dbReference type="SAM" id="SignalP"/>
    </source>
</evidence>
<evidence type="ECO:0000259" key="9">
    <source>
        <dbReference type="Pfam" id="PF12740"/>
    </source>
</evidence>
<feature type="region of interest" description="Disordered" evidence="7">
    <location>
        <begin position="109"/>
        <end position="143"/>
    </location>
</feature>
<dbReference type="InterPro" id="IPR038081">
    <property type="entry name" value="CalX-like_sf"/>
</dbReference>
<name>A0ABP5LW35_9ACTN</name>
<dbReference type="InterPro" id="IPR029058">
    <property type="entry name" value="AB_hydrolase_fold"/>
</dbReference>
<feature type="domain" description="PET hydrolase/cutinase-like" evidence="9">
    <location>
        <begin position="227"/>
        <end position="389"/>
    </location>
</feature>
<dbReference type="SUPFAM" id="SSF53474">
    <property type="entry name" value="alpha/beta-Hydrolases"/>
    <property type="match status" value="1"/>
</dbReference>
<dbReference type="EC" id="3.1.1.101" evidence="5"/>
<evidence type="ECO:0000256" key="5">
    <source>
        <dbReference type="ARBA" id="ARBA00033764"/>
    </source>
</evidence>
<reference evidence="11" key="1">
    <citation type="journal article" date="2019" name="Int. J. Syst. Evol. Microbiol.">
        <title>The Global Catalogue of Microorganisms (GCM) 10K type strain sequencing project: providing services to taxonomists for standard genome sequencing and annotation.</title>
        <authorList>
            <consortium name="The Broad Institute Genomics Platform"/>
            <consortium name="The Broad Institute Genome Sequencing Center for Infectious Disease"/>
            <person name="Wu L."/>
            <person name="Ma J."/>
        </authorList>
    </citation>
    <scope>NUCLEOTIDE SEQUENCE [LARGE SCALE GENOMIC DNA]</scope>
    <source>
        <strain evidence="11">JCM 13850</strain>
    </source>
</reference>
<keyword evidence="8" id="KW-0732">Signal</keyword>
<protein>
    <recommendedName>
        <fullName evidence="5">poly(ethylene terephthalate) hydrolase</fullName>
        <ecNumber evidence="5">3.1.1.101</ecNumber>
    </recommendedName>
    <alternativeName>
        <fullName evidence="6">Poly(ethylene terephthalate) hydrolase</fullName>
    </alternativeName>
</protein>
<dbReference type="InterPro" id="IPR041127">
    <property type="entry name" value="PET_hydrolase/cutinase-like"/>
</dbReference>
<accession>A0ABP5LW35</accession>
<keyword evidence="2" id="KW-0574">Periplasm</keyword>
<evidence type="ECO:0000256" key="1">
    <source>
        <dbReference type="ARBA" id="ARBA00004418"/>
    </source>
</evidence>
<evidence type="ECO:0000256" key="4">
    <source>
        <dbReference type="ARBA" id="ARBA00033707"/>
    </source>
</evidence>
<dbReference type="SUPFAM" id="SSF141072">
    <property type="entry name" value="CalX-like"/>
    <property type="match status" value="1"/>
</dbReference>
<dbReference type="Pfam" id="PF12740">
    <property type="entry name" value="PETase"/>
    <property type="match status" value="1"/>
</dbReference>
<evidence type="ECO:0000313" key="11">
    <source>
        <dbReference type="Proteomes" id="UP001501020"/>
    </source>
</evidence>
<sequence>MRVHRRGRQAAVAVTALAAAVLSVSPVNAAPNPPAWTVEPVQGGHRLTLKLDAPLPVRDAVPELAVDGRSLGPAQESPDGRTLTIVTAAPEAADPSSVKVAWNGEVPSATAPKSAKAAPAPAPSARGGELPVDPADPGPYSVKVTGYDLGDTAMEPSGLGGRKAEVRAEAYLPDKRGKGPLVLFLHGRHSACYDPVAWTTSNSQWPCPDGQKPIDSYKGYQEPAKVLASHGYTVVSISANGVNAADNPYSDDRGALARGELVMRHLDLLAQGTKGKGPLGAIFDNRLDMNDIGLMGHSRGGEGVVKAALLNDGRDHPYGIKAVLPLAPTDFARATLPNIPMGVLLPYCDGDVSNQQGQHFYDDTLYADAGDRAFRAAQLVMGADHNFFNTEWTPGTAHFPAGDDWSNNADPVCGNTAPTRLSAAEQYKVGTAYIAGFFRLVQGGEDAFLPLFDGSGGTAASAGRAVVHTVAQAPAKERSDVAAFTSLPGSVTVGGAATGVICASMLDRSIQSGLPSCATRLTTSQAPSWTPATYAPNVPATPVLHFTWTDPTGYVAAAVPARAANVKRYDALTFRAALDESTTAADLTVTVVDDKGYSKSVRLSDVSDALTPFPGTVSPLPKTWLRTVRIPVSALKGLKLSSVASVRLSAASGTGSVYLADLAFTGADTGRADASALPQVSVRDLTVPEGDGPGTATMTLALSRKSTVPVTVNVQSIASGAAPVIAQVARQVVVPAGATAASFEVPLAGDTIAATVAQSYQVVASAPENAEIGDGFARLVVTDDDAA</sequence>
<feature type="chain" id="PRO_5046890239" description="poly(ethylene terephthalate) hydrolase" evidence="8">
    <location>
        <begin position="30"/>
        <end position="787"/>
    </location>
</feature>
<dbReference type="RefSeq" id="WP_344274075.1">
    <property type="nucleotide sequence ID" value="NZ_BAAAMR010000060.1"/>
</dbReference>
<dbReference type="Gene3D" id="3.40.50.1820">
    <property type="entry name" value="alpha/beta hydrolase"/>
    <property type="match status" value="1"/>
</dbReference>
<dbReference type="Gene3D" id="2.60.40.2030">
    <property type="match status" value="1"/>
</dbReference>
<evidence type="ECO:0000256" key="2">
    <source>
        <dbReference type="ARBA" id="ARBA00022764"/>
    </source>
</evidence>
<comment type="caution">
    <text evidence="10">The sequence shown here is derived from an EMBL/GenBank/DDBJ whole genome shotgun (WGS) entry which is preliminary data.</text>
</comment>
<dbReference type="EMBL" id="BAAAMR010000060">
    <property type="protein sequence ID" value="GAA2152701.1"/>
    <property type="molecule type" value="Genomic_DNA"/>
</dbReference>
<feature type="signal peptide" evidence="8">
    <location>
        <begin position="1"/>
        <end position="29"/>
    </location>
</feature>
<evidence type="ECO:0000256" key="7">
    <source>
        <dbReference type="SAM" id="MobiDB-lite"/>
    </source>
</evidence>
<dbReference type="Proteomes" id="UP001501020">
    <property type="component" value="Unassembled WGS sequence"/>
</dbReference>
<proteinExistence type="predicted"/>
<gene>
    <name evidence="10" type="ORF">GCM10009727_58500</name>
</gene>
<organism evidence="10 11">
    <name type="scientific">Actinomadura napierensis</name>
    <dbReference type="NCBI Taxonomy" id="267854"/>
    <lineage>
        <taxon>Bacteria</taxon>
        <taxon>Bacillati</taxon>
        <taxon>Actinomycetota</taxon>
        <taxon>Actinomycetes</taxon>
        <taxon>Streptosporangiales</taxon>
        <taxon>Thermomonosporaceae</taxon>
        <taxon>Actinomadura</taxon>
    </lineage>
</organism>